<dbReference type="Proteomes" id="UP000299102">
    <property type="component" value="Unassembled WGS sequence"/>
</dbReference>
<evidence type="ECO:0000313" key="2">
    <source>
        <dbReference type="EMBL" id="GBP47972.1"/>
    </source>
</evidence>
<name>A0A4C1WBW5_EUMVA</name>
<protein>
    <submittedName>
        <fullName evidence="2">Uncharacterized protein</fullName>
    </submittedName>
</protein>
<organism evidence="2 3">
    <name type="scientific">Eumeta variegata</name>
    <name type="common">Bagworm moth</name>
    <name type="synonym">Eumeta japonica</name>
    <dbReference type="NCBI Taxonomy" id="151549"/>
    <lineage>
        <taxon>Eukaryota</taxon>
        <taxon>Metazoa</taxon>
        <taxon>Ecdysozoa</taxon>
        <taxon>Arthropoda</taxon>
        <taxon>Hexapoda</taxon>
        <taxon>Insecta</taxon>
        <taxon>Pterygota</taxon>
        <taxon>Neoptera</taxon>
        <taxon>Endopterygota</taxon>
        <taxon>Lepidoptera</taxon>
        <taxon>Glossata</taxon>
        <taxon>Ditrysia</taxon>
        <taxon>Tineoidea</taxon>
        <taxon>Psychidae</taxon>
        <taxon>Oiketicinae</taxon>
        <taxon>Eumeta</taxon>
    </lineage>
</organism>
<evidence type="ECO:0000256" key="1">
    <source>
        <dbReference type="SAM" id="MobiDB-lite"/>
    </source>
</evidence>
<reference evidence="2 3" key="1">
    <citation type="journal article" date="2019" name="Commun. Biol.">
        <title>The bagworm genome reveals a unique fibroin gene that provides high tensile strength.</title>
        <authorList>
            <person name="Kono N."/>
            <person name="Nakamura H."/>
            <person name="Ohtoshi R."/>
            <person name="Tomita M."/>
            <person name="Numata K."/>
            <person name="Arakawa K."/>
        </authorList>
    </citation>
    <scope>NUCLEOTIDE SEQUENCE [LARGE SCALE GENOMIC DNA]</scope>
</reference>
<evidence type="ECO:0000313" key="3">
    <source>
        <dbReference type="Proteomes" id="UP000299102"/>
    </source>
</evidence>
<feature type="compositionally biased region" description="Polar residues" evidence="1">
    <location>
        <begin position="65"/>
        <end position="82"/>
    </location>
</feature>
<sequence>MHFCIHMRWRSFVRGFSTPLFLRVQVRDGGLMLPHVSPTLRRSSGGGPNSGVHTRKTPEPAGDQEQLSVGTPKSSSTVTAVSESDGKVVGRRSVWIGKTRRWKTSTVRKN</sequence>
<keyword evidence="3" id="KW-1185">Reference proteome</keyword>
<proteinExistence type="predicted"/>
<dbReference type="AlphaFoldDB" id="A0A4C1WBW5"/>
<gene>
    <name evidence="2" type="ORF">EVAR_40396_1</name>
</gene>
<accession>A0A4C1WBW5</accession>
<dbReference type="EMBL" id="BGZK01000514">
    <property type="protein sequence ID" value="GBP47972.1"/>
    <property type="molecule type" value="Genomic_DNA"/>
</dbReference>
<feature type="region of interest" description="Disordered" evidence="1">
    <location>
        <begin position="35"/>
        <end position="85"/>
    </location>
</feature>
<comment type="caution">
    <text evidence="2">The sequence shown here is derived from an EMBL/GenBank/DDBJ whole genome shotgun (WGS) entry which is preliminary data.</text>
</comment>